<evidence type="ECO:0000256" key="2">
    <source>
        <dbReference type="ARBA" id="ARBA00022475"/>
    </source>
</evidence>
<dbReference type="GO" id="GO:0009252">
    <property type="term" value="P:peptidoglycan biosynthetic process"/>
    <property type="evidence" value="ECO:0007669"/>
    <property type="project" value="UniProtKB-KW"/>
</dbReference>
<accession>A0A9D1MIH8</accession>
<comment type="caution">
    <text evidence="9">The sequence shown here is derived from an EMBL/GenBank/DDBJ whole genome shotgun (WGS) entry which is preliminary data.</text>
</comment>
<dbReference type="PANTHER" id="PTHR30250">
    <property type="entry name" value="PST FAMILY PREDICTED COLANIC ACID TRANSPORTER"/>
    <property type="match status" value="1"/>
</dbReference>
<evidence type="ECO:0000256" key="7">
    <source>
        <dbReference type="ARBA" id="ARBA00023136"/>
    </source>
</evidence>
<keyword evidence="4" id="KW-0133">Cell shape</keyword>
<organism evidence="9 10">
    <name type="scientific">Candidatus Stercoripulliclostridium merdigallinarum</name>
    <dbReference type="NCBI Taxonomy" id="2840951"/>
    <lineage>
        <taxon>Bacteria</taxon>
        <taxon>Bacillati</taxon>
        <taxon>Bacillota</taxon>
        <taxon>Clostridia</taxon>
        <taxon>Eubacteriales</taxon>
        <taxon>Candidatus Stercoripulliclostridium</taxon>
    </lineage>
</organism>
<keyword evidence="7 8" id="KW-0472">Membrane</keyword>
<dbReference type="EMBL" id="DVNF01000168">
    <property type="protein sequence ID" value="HIU60881.1"/>
    <property type="molecule type" value="Genomic_DNA"/>
</dbReference>
<evidence type="ECO:0000313" key="9">
    <source>
        <dbReference type="EMBL" id="HIU60881.1"/>
    </source>
</evidence>
<dbReference type="InterPro" id="IPR050833">
    <property type="entry name" value="Poly_Biosynth_Transport"/>
</dbReference>
<evidence type="ECO:0000256" key="3">
    <source>
        <dbReference type="ARBA" id="ARBA00022692"/>
    </source>
</evidence>
<feature type="transmembrane region" description="Helical" evidence="8">
    <location>
        <begin position="128"/>
        <end position="154"/>
    </location>
</feature>
<feature type="non-terminal residue" evidence="9">
    <location>
        <position position="1"/>
    </location>
</feature>
<comment type="subcellular location">
    <subcellularLocation>
        <location evidence="1">Cell membrane</location>
        <topology evidence="1">Multi-pass membrane protein</topology>
    </subcellularLocation>
</comment>
<evidence type="ECO:0000313" key="10">
    <source>
        <dbReference type="Proteomes" id="UP000824094"/>
    </source>
</evidence>
<evidence type="ECO:0000256" key="1">
    <source>
        <dbReference type="ARBA" id="ARBA00004651"/>
    </source>
</evidence>
<keyword evidence="5" id="KW-0573">Peptidoglycan synthesis</keyword>
<dbReference type="Proteomes" id="UP000824094">
    <property type="component" value="Unassembled WGS sequence"/>
</dbReference>
<evidence type="ECO:0000256" key="5">
    <source>
        <dbReference type="ARBA" id="ARBA00022984"/>
    </source>
</evidence>
<keyword evidence="2" id="KW-1003">Cell membrane</keyword>
<dbReference type="Pfam" id="PF03023">
    <property type="entry name" value="MurJ"/>
    <property type="match status" value="1"/>
</dbReference>
<name>A0A9D1MIH8_9FIRM</name>
<sequence length="329" mass="34499">EAVTFFAVLGIFLKREGKFPSLPPLREAKENYKEILKISVPVGIGGLIFPFTQFLDSFTVVNILSISNSQALATAEYGLLSAPVNTLINLPVSLALGIGVAVAPHLAGSMVERDIDKIRLKLATSIKAAVAVGVPFTALFLAGAGACLHAIYPALSASELETATDLLRIGAFSVLFLAVMQISVSVLQGLGNTSLPIRNLAVAGSVKIVLGIVLLFVWGIRGAQLANLLSYAVGAALNLHSVFELTGKNIRLLKKSGVMLALGVIILVPTAIVGNLNAWAVLAIAFVAGIVYIILLAVLPVFTKSELLSVPFGRKVAAIGEKIGIKRDD</sequence>
<keyword evidence="6 8" id="KW-1133">Transmembrane helix</keyword>
<evidence type="ECO:0000256" key="6">
    <source>
        <dbReference type="ARBA" id="ARBA00022989"/>
    </source>
</evidence>
<gene>
    <name evidence="9" type="ORF">IAB05_05775</name>
</gene>
<reference evidence="9" key="1">
    <citation type="submission" date="2020-10" db="EMBL/GenBank/DDBJ databases">
        <authorList>
            <person name="Gilroy R."/>
        </authorList>
    </citation>
    <scope>NUCLEOTIDE SEQUENCE</scope>
    <source>
        <strain evidence="9">18911</strain>
    </source>
</reference>
<feature type="transmembrane region" description="Helical" evidence="8">
    <location>
        <begin position="166"/>
        <end position="187"/>
    </location>
</feature>
<feature type="transmembrane region" description="Helical" evidence="8">
    <location>
        <begin position="87"/>
        <end position="107"/>
    </location>
</feature>
<dbReference type="PANTHER" id="PTHR30250:SF21">
    <property type="entry name" value="LIPID II FLIPPASE MURJ"/>
    <property type="match status" value="1"/>
</dbReference>
<evidence type="ECO:0000256" key="8">
    <source>
        <dbReference type="SAM" id="Phobius"/>
    </source>
</evidence>
<evidence type="ECO:0000256" key="4">
    <source>
        <dbReference type="ARBA" id="ARBA00022960"/>
    </source>
</evidence>
<feature type="transmembrane region" description="Helical" evidence="8">
    <location>
        <begin position="199"/>
        <end position="220"/>
    </location>
</feature>
<feature type="transmembrane region" description="Helical" evidence="8">
    <location>
        <begin position="279"/>
        <end position="302"/>
    </location>
</feature>
<dbReference type="GO" id="GO:0008360">
    <property type="term" value="P:regulation of cell shape"/>
    <property type="evidence" value="ECO:0007669"/>
    <property type="project" value="UniProtKB-KW"/>
</dbReference>
<dbReference type="AlphaFoldDB" id="A0A9D1MIH8"/>
<reference evidence="9" key="2">
    <citation type="journal article" date="2021" name="PeerJ">
        <title>Extensive microbial diversity within the chicken gut microbiome revealed by metagenomics and culture.</title>
        <authorList>
            <person name="Gilroy R."/>
            <person name="Ravi A."/>
            <person name="Getino M."/>
            <person name="Pursley I."/>
            <person name="Horton D.L."/>
            <person name="Alikhan N.F."/>
            <person name="Baker D."/>
            <person name="Gharbi K."/>
            <person name="Hall N."/>
            <person name="Watson M."/>
            <person name="Adriaenssens E.M."/>
            <person name="Foster-Nyarko E."/>
            <person name="Jarju S."/>
            <person name="Secka A."/>
            <person name="Antonio M."/>
            <person name="Oren A."/>
            <person name="Chaudhuri R.R."/>
            <person name="La Ragione R."/>
            <person name="Hildebrand F."/>
            <person name="Pallen M.J."/>
        </authorList>
    </citation>
    <scope>NUCLEOTIDE SEQUENCE</scope>
    <source>
        <strain evidence="9">18911</strain>
    </source>
</reference>
<keyword evidence="3 8" id="KW-0812">Transmembrane</keyword>
<dbReference type="GO" id="GO:0005886">
    <property type="term" value="C:plasma membrane"/>
    <property type="evidence" value="ECO:0007669"/>
    <property type="project" value="UniProtKB-SubCell"/>
</dbReference>
<proteinExistence type="predicted"/>
<dbReference type="InterPro" id="IPR004268">
    <property type="entry name" value="MurJ"/>
</dbReference>
<feature type="transmembrane region" description="Helical" evidence="8">
    <location>
        <begin position="35"/>
        <end position="55"/>
    </location>
</feature>
<protein>
    <submittedName>
        <fullName evidence="9">Polysaccharide biosynthesis C-terminal domain-containing protein</fullName>
    </submittedName>
</protein>
<feature type="transmembrane region" description="Helical" evidence="8">
    <location>
        <begin position="257"/>
        <end position="273"/>
    </location>
</feature>